<accession>A0ACD5VNS4</accession>
<keyword evidence="2" id="KW-1185">Reference proteome</keyword>
<dbReference type="Proteomes" id="UP001732700">
    <property type="component" value="Chromosome 3C"/>
</dbReference>
<proteinExistence type="predicted"/>
<evidence type="ECO:0000313" key="1">
    <source>
        <dbReference type="EnsemblPlants" id="AVESA.00010b.r2.3CG0460480.1.CDS.1"/>
    </source>
</evidence>
<evidence type="ECO:0000313" key="2">
    <source>
        <dbReference type="Proteomes" id="UP001732700"/>
    </source>
</evidence>
<protein>
    <submittedName>
        <fullName evidence="1">Uncharacterized protein</fullName>
    </submittedName>
</protein>
<name>A0ACD5VNS4_AVESA</name>
<organism evidence="1 2">
    <name type="scientific">Avena sativa</name>
    <name type="common">Oat</name>
    <dbReference type="NCBI Taxonomy" id="4498"/>
    <lineage>
        <taxon>Eukaryota</taxon>
        <taxon>Viridiplantae</taxon>
        <taxon>Streptophyta</taxon>
        <taxon>Embryophyta</taxon>
        <taxon>Tracheophyta</taxon>
        <taxon>Spermatophyta</taxon>
        <taxon>Magnoliopsida</taxon>
        <taxon>Liliopsida</taxon>
        <taxon>Poales</taxon>
        <taxon>Poaceae</taxon>
        <taxon>BOP clade</taxon>
        <taxon>Pooideae</taxon>
        <taxon>Poodae</taxon>
        <taxon>Poeae</taxon>
        <taxon>Poeae Chloroplast Group 1 (Aveneae type)</taxon>
        <taxon>Aveninae</taxon>
        <taxon>Avena</taxon>
    </lineage>
</organism>
<reference evidence="1" key="2">
    <citation type="submission" date="2025-09" db="UniProtKB">
        <authorList>
            <consortium name="EnsemblPlants"/>
        </authorList>
    </citation>
    <scope>IDENTIFICATION</scope>
</reference>
<sequence length="301" mass="31962">MGEEKRLWMEAALTVPETLRQVGTSEAVLASIADACKLLAEDIWGSEDLEDADAVDAPSSTTAGGSVSEASEHSYGFGALLPTTCGLEHTIGTPLFTAVVGEQSYRFAVPFHPARGYGSEVASEPTSAESEEIARGGAPAYDERVHDTLVDDGGFDLWANLLAGALGPDGPFATAHREITRLIALHGEAGLVLARCAAPLGLLLRRDDNDDDRAAAAFLPSAHTALQSLSSAASATAAAEDFLRWRSPESPRRSGWGSVGRRLVGDARRHVLEAQRAVEGMREAAVRDFFHAWMVIKRAPS</sequence>
<dbReference type="EnsemblPlants" id="AVESA.00010b.r2.3CG0460480.1">
    <property type="protein sequence ID" value="AVESA.00010b.r2.3CG0460480.1.CDS.1"/>
    <property type="gene ID" value="AVESA.00010b.r2.3CG0460480"/>
</dbReference>
<reference evidence="1" key="1">
    <citation type="submission" date="2021-05" db="EMBL/GenBank/DDBJ databases">
        <authorList>
            <person name="Scholz U."/>
            <person name="Mascher M."/>
            <person name="Fiebig A."/>
        </authorList>
    </citation>
    <scope>NUCLEOTIDE SEQUENCE [LARGE SCALE GENOMIC DNA]</scope>
</reference>